<comment type="caution">
    <text evidence="2">The sequence shown here is derived from an EMBL/GenBank/DDBJ whole genome shotgun (WGS) entry which is preliminary data.</text>
</comment>
<reference evidence="2 3" key="1">
    <citation type="submission" date="2021-06" db="EMBL/GenBank/DDBJ databases">
        <authorList>
            <person name="Kallberg Y."/>
            <person name="Tangrot J."/>
            <person name="Rosling A."/>
        </authorList>
    </citation>
    <scope>NUCLEOTIDE SEQUENCE [LARGE SCALE GENOMIC DNA]</scope>
    <source>
        <strain evidence="2 3">120-4 pot B 10/14</strain>
    </source>
</reference>
<organism evidence="2 3">
    <name type="scientific">Gigaspora margarita</name>
    <dbReference type="NCBI Taxonomy" id="4874"/>
    <lineage>
        <taxon>Eukaryota</taxon>
        <taxon>Fungi</taxon>
        <taxon>Fungi incertae sedis</taxon>
        <taxon>Mucoromycota</taxon>
        <taxon>Glomeromycotina</taxon>
        <taxon>Glomeromycetes</taxon>
        <taxon>Diversisporales</taxon>
        <taxon>Gigasporaceae</taxon>
        <taxon>Gigaspora</taxon>
    </lineage>
</organism>
<sequence>KQSLSKKEKIFLEGLLHEQDNDSNIRTNTKKLLLETLECRTTDYGTEEIQNKLIQESLSKEITKKSIINLQQSNIITPMEETKDIQETKAKIRTPKIVVSTSYSQPRIIEKKEIKSKQAKLNSTRILDQSNTILIDSTTKKHKDKKNQKIAATQENKLAEI</sequence>
<feature type="compositionally biased region" description="Polar residues" evidence="1">
    <location>
        <begin position="150"/>
        <end position="161"/>
    </location>
</feature>
<accession>A0ABN7WIQ6</accession>
<name>A0ABN7WIQ6_GIGMA</name>
<dbReference type="Proteomes" id="UP000789901">
    <property type="component" value="Unassembled WGS sequence"/>
</dbReference>
<feature type="non-terminal residue" evidence="2">
    <location>
        <position position="1"/>
    </location>
</feature>
<dbReference type="EMBL" id="CAJVQB010046627">
    <property type="protein sequence ID" value="CAG8833060.1"/>
    <property type="molecule type" value="Genomic_DNA"/>
</dbReference>
<keyword evidence="3" id="KW-1185">Reference proteome</keyword>
<feature type="region of interest" description="Disordered" evidence="1">
    <location>
        <begin position="138"/>
        <end position="161"/>
    </location>
</feature>
<gene>
    <name evidence="2" type="ORF">GMARGA_LOCUS31363</name>
</gene>
<evidence type="ECO:0000313" key="2">
    <source>
        <dbReference type="EMBL" id="CAG8833060.1"/>
    </source>
</evidence>
<proteinExistence type="predicted"/>
<feature type="non-terminal residue" evidence="2">
    <location>
        <position position="161"/>
    </location>
</feature>
<evidence type="ECO:0000256" key="1">
    <source>
        <dbReference type="SAM" id="MobiDB-lite"/>
    </source>
</evidence>
<evidence type="ECO:0000313" key="3">
    <source>
        <dbReference type="Proteomes" id="UP000789901"/>
    </source>
</evidence>
<protein>
    <submittedName>
        <fullName evidence="2">1845_t:CDS:1</fullName>
    </submittedName>
</protein>